<dbReference type="WBParaSite" id="MCU_002837-RA">
    <property type="protein sequence ID" value="MCU_002837-RA"/>
    <property type="gene ID" value="MCU_002837"/>
</dbReference>
<protein>
    <submittedName>
        <fullName evidence="1">Restriction endonuclease subunit R</fullName>
    </submittedName>
</protein>
<organism evidence="1">
    <name type="scientific">Mesocestoides corti</name>
    <name type="common">Flatworm</name>
    <dbReference type="NCBI Taxonomy" id="53468"/>
    <lineage>
        <taxon>Eukaryota</taxon>
        <taxon>Metazoa</taxon>
        <taxon>Spiralia</taxon>
        <taxon>Lophotrochozoa</taxon>
        <taxon>Platyhelminthes</taxon>
        <taxon>Cestoda</taxon>
        <taxon>Eucestoda</taxon>
        <taxon>Cyclophyllidea</taxon>
        <taxon>Mesocestoididae</taxon>
        <taxon>Mesocestoides</taxon>
    </lineage>
</organism>
<dbReference type="InterPro" id="IPR038212">
    <property type="entry name" value="TF_EnY2_sf"/>
</dbReference>
<proteinExistence type="predicted"/>
<name>A0A5K3EUY8_MESCO</name>
<reference evidence="1" key="1">
    <citation type="submission" date="2019-11" db="UniProtKB">
        <authorList>
            <consortium name="WormBaseParasite"/>
        </authorList>
    </citation>
    <scope>IDENTIFICATION</scope>
</reference>
<evidence type="ECO:0000313" key="1">
    <source>
        <dbReference type="WBParaSite" id="MCU_002837-RA"/>
    </source>
</evidence>
<dbReference type="AlphaFoldDB" id="A0A5K3EUY8"/>
<accession>A0A5K3EUY8</accession>
<dbReference type="Gene3D" id="1.10.246.140">
    <property type="match status" value="1"/>
</dbReference>
<sequence>MSENKTKWIEALTRRGKCDSVVDEFESKQLANVMKTTGAERIISNYIPGKLEETGWNERIFEECRRWLKEHTASGKPVFYGQKIREKYREPEDVDPSELVKPLEKIAMSLVPEVVCRELMDHIIKVINENLLD</sequence>